<evidence type="ECO:0000313" key="8">
    <source>
        <dbReference type="Proteomes" id="UP000067434"/>
    </source>
</evidence>
<dbReference type="InterPro" id="IPR004099">
    <property type="entry name" value="Pyr_nucl-diS_OxRdtase_dimer"/>
</dbReference>
<dbReference type="HOGENOM" id="CLU_003291_1_0_2"/>
<dbReference type="OrthoDB" id="27922at2157"/>
<dbReference type="GO" id="GO:0016491">
    <property type="term" value="F:oxidoreductase activity"/>
    <property type="evidence" value="ECO:0007669"/>
    <property type="project" value="InterPro"/>
</dbReference>
<reference evidence="7 8" key="1">
    <citation type="journal article" date="2015" name="Stand. Genomic Sci.">
        <title>Complete genome sequence of and proposal of Thermofilum uzonense sp. nov. a novel hyperthermophilic crenarchaeon and emended description of the genus Thermofilum.</title>
        <authorList>
            <person name="Toshchakov S.V."/>
            <person name="Korzhenkov A.A."/>
            <person name="Samarov N.I."/>
            <person name="Mazunin I.O."/>
            <person name="Mozhey O.I."/>
            <person name="Shmyr I.S."/>
            <person name="Derbikova K.S."/>
            <person name="Taranov E.A."/>
            <person name="Dominova I.N."/>
            <person name="Bonch-Osmolovskaya E.A."/>
            <person name="Patrushev M.V."/>
            <person name="Podosokorskaya O.A."/>
            <person name="Kublanov I.V."/>
        </authorList>
    </citation>
    <scope>NUCLEOTIDE SEQUENCE [LARGE SCALE GENOMIC DNA]</scope>
    <source>
        <strain evidence="7 8">1807-2</strain>
    </source>
</reference>
<dbReference type="PRINTS" id="PR00368">
    <property type="entry name" value="FADPNR"/>
</dbReference>
<dbReference type="PANTHER" id="PTHR43429">
    <property type="entry name" value="PYRIDINE NUCLEOTIDE-DISULFIDE OXIDOREDUCTASE DOMAIN-CONTAINING"/>
    <property type="match status" value="1"/>
</dbReference>
<dbReference type="SUPFAM" id="SSF51905">
    <property type="entry name" value="FAD/NAD(P)-binding domain"/>
    <property type="match status" value="1"/>
</dbReference>
<dbReference type="STRING" id="1550241.MA03_01995"/>
<dbReference type="PANTHER" id="PTHR43429:SF3">
    <property type="entry name" value="NITRITE REDUCTASE [NAD(P)H]"/>
    <property type="match status" value="1"/>
</dbReference>
<accession>A0A0F7CKV0</accession>
<feature type="domain" description="FAD/NAD(P)-binding" evidence="6">
    <location>
        <begin position="6"/>
        <end position="281"/>
    </location>
</feature>
<evidence type="ECO:0000256" key="2">
    <source>
        <dbReference type="ARBA" id="ARBA00009130"/>
    </source>
</evidence>
<keyword evidence="8" id="KW-1185">Reference proteome</keyword>
<evidence type="ECO:0000313" key="7">
    <source>
        <dbReference type="EMBL" id="AKG38296.1"/>
    </source>
</evidence>
<dbReference type="Gene3D" id="3.50.50.60">
    <property type="entry name" value="FAD/NAD(P)-binding domain"/>
    <property type="match status" value="2"/>
</dbReference>
<evidence type="ECO:0000256" key="4">
    <source>
        <dbReference type="ARBA" id="ARBA00022827"/>
    </source>
</evidence>
<evidence type="ECO:0000256" key="3">
    <source>
        <dbReference type="ARBA" id="ARBA00022630"/>
    </source>
</evidence>
<evidence type="ECO:0000259" key="5">
    <source>
        <dbReference type="Pfam" id="PF02852"/>
    </source>
</evidence>
<dbReference type="Pfam" id="PF07992">
    <property type="entry name" value="Pyr_redox_2"/>
    <property type="match status" value="1"/>
</dbReference>
<name>A0A0F7CKV0_9CREN</name>
<keyword evidence="3" id="KW-0285">Flavoprotein</keyword>
<dbReference type="PATRIC" id="fig|1550241.5.peg.406"/>
<evidence type="ECO:0008006" key="9">
    <source>
        <dbReference type="Google" id="ProtNLM"/>
    </source>
</evidence>
<dbReference type="PRINTS" id="PR00411">
    <property type="entry name" value="PNDRDTASEI"/>
</dbReference>
<protein>
    <recommendedName>
        <fullName evidence="9">Pyridine nucleotide-disulfide oxidoreductase</fullName>
    </recommendedName>
</protein>
<dbReference type="GeneID" id="25400964"/>
<gene>
    <name evidence="7" type="ORF">MA03_01995</name>
</gene>
<dbReference type="InterPro" id="IPR036188">
    <property type="entry name" value="FAD/NAD-bd_sf"/>
</dbReference>
<evidence type="ECO:0000259" key="6">
    <source>
        <dbReference type="Pfam" id="PF07992"/>
    </source>
</evidence>
<evidence type="ECO:0000256" key="1">
    <source>
        <dbReference type="ARBA" id="ARBA00001974"/>
    </source>
</evidence>
<dbReference type="SUPFAM" id="SSF55424">
    <property type="entry name" value="FAD/NAD-linked reductases, dimerisation (C-terminal) domain"/>
    <property type="match status" value="1"/>
</dbReference>
<dbReference type="Proteomes" id="UP000067434">
    <property type="component" value="Chromosome"/>
</dbReference>
<dbReference type="InterPro" id="IPR023753">
    <property type="entry name" value="FAD/NAD-binding_dom"/>
</dbReference>
<sequence length="447" mass="47253">MATKRYDVVIVGGGAGGLATALALKTLRSDLKVLVIRRTKSQPVPCSVPYIVETIGSLEGCLIPDSILTSSGAELLIDEVVKINPEEKFVLTSSGRKINYDKLVLSMGTSPAKLNIPGIGLKGVVLISKEGEPLAQALEVLKNAKRIVIIGAGFVGMEYADDLAKGREIHVVEVLDEALALSFDKEFGEIARKNLEAKGVKFHLKTGVKEILGNGKVEKVLLSNGNQLDADAVLIGVGVAPNTEIAREAGIELDEQGHVIVDSFMRTNIPDIYAVGDIAQKRDFFTGKPIRAYFATLAVFEGRVAAMHIAGVNPSKGCEGILPVFSTTIAGTALTAAGLTESAAEKLGLKVIAVTVEAPNRHPASLPGVSKIKFKALFSKGDLRLVGVQIAGPESVGEMINYAAAAIQSNLTAYDIVKLQYATHPLLTTSPIVYPLHMAALSAISQK</sequence>
<proteinExistence type="inferred from homology"/>
<comment type="similarity">
    <text evidence="2">Belongs to the class-III pyridine nucleotide-disulfide oxidoreductase family.</text>
</comment>
<dbReference type="RefSeq" id="WP_052883670.1">
    <property type="nucleotide sequence ID" value="NZ_CP009961.1"/>
</dbReference>
<dbReference type="InterPro" id="IPR016156">
    <property type="entry name" value="FAD/NAD-linked_Rdtase_dimer_sf"/>
</dbReference>
<comment type="cofactor">
    <cofactor evidence="1">
        <name>FAD</name>
        <dbReference type="ChEBI" id="CHEBI:57692"/>
    </cofactor>
</comment>
<dbReference type="EMBL" id="CP009961">
    <property type="protein sequence ID" value="AKG38296.1"/>
    <property type="molecule type" value="Genomic_DNA"/>
</dbReference>
<dbReference type="KEGG" id="thf:MA03_01995"/>
<dbReference type="Pfam" id="PF02852">
    <property type="entry name" value="Pyr_redox_dim"/>
    <property type="match status" value="1"/>
</dbReference>
<keyword evidence="4" id="KW-0274">FAD</keyword>
<organism evidence="7 8">
    <name type="scientific">Infirmifilum uzonense</name>
    <dbReference type="NCBI Taxonomy" id="1550241"/>
    <lineage>
        <taxon>Archaea</taxon>
        <taxon>Thermoproteota</taxon>
        <taxon>Thermoprotei</taxon>
        <taxon>Thermofilales</taxon>
        <taxon>Thermofilaceae</taxon>
        <taxon>Infirmifilum</taxon>
    </lineage>
</organism>
<dbReference type="AlphaFoldDB" id="A0A0F7CKV0"/>
<feature type="domain" description="Pyridine nucleotide-disulphide oxidoreductase dimerisation" evidence="5">
    <location>
        <begin position="332"/>
        <end position="428"/>
    </location>
</feature>
<dbReference type="InterPro" id="IPR050260">
    <property type="entry name" value="FAD-bd_OxRdtase"/>
</dbReference>
<dbReference type="Gene3D" id="3.30.390.30">
    <property type="match status" value="1"/>
</dbReference>